<organism evidence="4 5">
    <name type="scientific">Kribbella kalugense</name>
    <dbReference type="NCBI Taxonomy" id="2512221"/>
    <lineage>
        <taxon>Bacteria</taxon>
        <taxon>Bacillati</taxon>
        <taxon>Actinomycetota</taxon>
        <taxon>Actinomycetes</taxon>
        <taxon>Propionibacteriales</taxon>
        <taxon>Kribbellaceae</taxon>
        <taxon>Kribbella</taxon>
    </lineage>
</organism>
<dbReference type="PANTHER" id="PTHR16305">
    <property type="entry name" value="TESTICULAR SOLUBLE ADENYLYL CYCLASE"/>
    <property type="match status" value="1"/>
</dbReference>
<dbReference type="Pfam" id="PF13191">
    <property type="entry name" value="AAA_16"/>
    <property type="match status" value="1"/>
</dbReference>
<keyword evidence="1" id="KW-0547">Nucleotide-binding</keyword>
<dbReference type="RefSeq" id="WP_134123042.1">
    <property type="nucleotide sequence ID" value="NZ_SODF01000003.1"/>
</dbReference>
<dbReference type="InterPro" id="IPR027417">
    <property type="entry name" value="P-loop_NTPase"/>
</dbReference>
<dbReference type="SUPFAM" id="SSF55073">
    <property type="entry name" value="Nucleotide cyclase"/>
    <property type="match status" value="1"/>
</dbReference>
<evidence type="ECO:0000259" key="3">
    <source>
        <dbReference type="PROSITE" id="PS50125"/>
    </source>
</evidence>
<comment type="caution">
    <text evidence="4">The sequence shown here is derived from an EMBL/GenBank/DDBJ whole genome shotgun (WGS) entry which is preliminary data.</text>
</comment>
<proteinExistence type="predicted"/>
<dbReference type="GO" id="GO:0005737">
    <property type="term" value="C:cytoplasm"/>
    <property type="evidence" value="ECO:0007669"/>
    <property type="project" value="TreeGrafter"/>
</dbReference>
<dbReference type="CDD" id="cd07302">
    <property type="entry name" value="CHD"/>
    <property type="match status" value="1"/>
</dbReference>
<dbReference type="GO" id="GO:0035556">
    <property type="term" value="P:intracellular signal transduction"/>
    <property type="evidence" value="ECO:0007669"/>
    <property type="project" value="InterPro"/>
</dbReference>
<dbReference type="InterPro" id="IPR041664">
    <property type="entry name" value="AAA_16"/>
</dbReference>
<dbReference type="GO" id="GO:0005524">
    <property type="term" value="F:ATP binding"/>
    <property type="evidence" value="ECO:0007669"/>
    <property type="project" value="UniProtKB-KW"/>
</dbReference>
<sequence>MTEERKVVTVLFCDLVGFTTASESADPEDVRRWLAPYHSTLRQTIERYGGTVEKFAGDAILAVFGAPRSREDDAERAVRAGLAILDAVAELRDGPLEVRIGIETGEALVQLTARPELGEPFVTGMVVNMAARLQSSAPVGAVVAGPGTHAATSRVFGYEALEPVVAKGISHPVERWQAGPPRARFGADVIRDLSTPMVGRQRDLTLLCTAFEKAVAERVPQFVTLLGEPGIGKSRLVAEFGAWLDQHDELVTWREGRSLPYGETPFGPIAEIFKVQAGILDTDPPAQAVAKLDAIVPDGADRAWLRARVGPLVGADRSAQPGSATQEESFAAWRQLLESFAEQSPVVLVFEDLHWATDAMLGFVDHLAEWLTDLPLLVVVTARPELLERGPQWTRGVQNALTLGLSPLTADETDQLLSGRFAGQDVPAEIRRRLVRRADGNPLYAEELARIVTDCGPDQAASAELPAGIAALIAARLDTLEPDRKALLADAAVVGRVFWAEAVAALSGRDLAEVVQALQELARKELVRPVRRSSMLGQHEYTFWHALTRDVAYSQVPRTARSTRHLAAADWLELRCAACQAETPNLIAYHLTTALDLAAAVGDTDAVTTIAPRARHYQLMAAELAMDLDTSEAMALLDRALGLTPAGDPERPAILTRWGWAAFLAGRLDDARTAYLEAIAGFEASGDVRGLALALRASTYARNSMEESLATVDRAVAMLEELGPSEDLVQLLAGQASIRLVASRREDAIVSADRALRMAAEHGYDVPHRALESRGLARVSQGDTGGLVDVKEALAALLELGRGRDAAVVWLNYGWMLWQIEGPVVALGELDTAREFAARRRLAEMEQQISCTVLQLTIETGSPAEAIAACQAQLEHPGPAFTTLRRIEVLSALAVAHVESGLAGARDPAEEAFQLAVDAGWPDLIVIAGSPAATTRAGDGDRDGVLEILRLLGSLSDLRGSLEFDARLPSLIRAALAAGHVEAGVVLADFVEPVLPMREYSATTAEALLAEHRGDTEAAAAGFARAAADWGAFGNKLEQAHALRGLYRTTGDPGAQAQAEQLFSALGTPSSTGPG</sequence>
<dbReference type="Proteomes" id="UP000295447">
    <property type="component" value="Unassembled WGS sequence"/>
</dbReference>
<dbReference type="InterPro" id="IPR029787">
    <property type="entry name" value="Nucleotide_cyclase"/>
</dbReference>
<dbReference type="PANTHER" id="PTHR16305:SF28">
    <property type="entry name" value="GUANYLATE CYCLASE DOMAIN-CONTAINING PROTEIN"/>
    <property type="match status" value="1"/>
</dbReference>
<feature type="domain" description="Guanylate cyclase" evidence="3">
    <location>
        <begin position="9"/>
        <end position="134"/>
    </location>
</feature>
<dbReference type="EMBL" id="SODF01000003">
    <property type="protein sequence ID" value="TDW15145.1"/>
    <property type="molecule type" value="Genomic_DNA"/>
</dbReference>
<dbReference type="SUPFAM" id="SSF52540">
    <property type="entry name" value="P-loop containing nucleoside triphosphate hydrolases"/>
    <property type="match status" value="1"/>
</dbReference>
<dbReference type="Gene3D" id="3.30.70.1230">
    <property type="entry name" value="Nucleotide cyclase"/>
    <property type="match status" value="1"/>
</dbReference>
<dbReference type="SMART" id="SM00044">
    <property type="entry name" value="CYCc"/>
    <property type="match status" value="1"/>
</dbReference>
<dbReference type="SUPFAM" id="SSF48452">
    <property type="entry name" value="TPR-like"/>
    <property type="match status" value="1"/>
</dbReference>
<keyword evidence="2" id="KW-0067">ATP-binding</keyword>
<dbReference type="InterPro" id="IPR011990">
    <property type="entry name" value="TPR-like_helical_dom_sf"/>
</dbReference>
<name>A0A4R7ZDM9_9ACTN</name>
<gene>
    <name evidence="4" type="ORF">EV650_6627</name>
</gene>
<evidence type="ECO:0000313" key="5">
    <source>
        <dbReference type="Proteomes" id="UP000295447"/>
    </source>
</evidence>
<dbReference type="InterPro" id="IPR001054">
    <property type="entry name" value="A/G_cyclase"/>
</dbReference>
<dbReference type="AlphaFoldDB" id="A0A4R7ZDM9"/>
<dbReference type="PROSITE" id="PS50125">
    <property type="entry name" value="GUANYLATE_CYCLASE_2"/>
    <property type="match status" value="1"/>
</dbReference>
<protein>
    <submittedName>
        <fullName evidence="4">AAA ATPase-like protein</fullName>
    </submittedName>
</protein>
<evidence type="ECO:0000256" key="2">
    <source>
        <dbReference type="ARBA" id="ARBA00022840"/>
    </source>
</evidence>
<dbReference type="GO" id="GO:0004016">
    <property type="term" value="F:adenylate cyclase activity"/>
    <property type="evidence" value="ECO:0007669"/>
    <property type="project" value="UniProtKB-ARBA"/>
</dbReference>
<evidence type="ECO:0000256" key="1">
    <source>
        <dbReference type="ARBA" id="ARBA00022741"/>
    </source>
</evidence>
<reference evidence="4 5" key="1">
    <citation type="submission" date="2019-03" db="EMBL/GenBank/DDBJ databases">
        <title>Genomic Encyclopedia of Type Strains, Phase III (KMG-III): the genomes of soil and plant-associated and newly described type strains.</title>
        <authorList>
            <person name="Whitman W."/>
        </authorList>
    </citation>
    <scope>NUCLEOTIDE SEQUENCE [LARGE SCALE GENOMIC DNA]</scope>
    <source>
        <strain evidence="4 5">VKM Ac-2570</strain>
    </source>
</reference>
<evidence type="ECO:0000313" key="4">
    <source>
        <dbReference type="EMBL" id="TDW15145.1"/>
    </source>
</evidence>
<accession>A0A4R7ZDM9</accession>
<dbReference type="OrthoDB" id="5476461at2"/>
<dbReference type="Gene3D" id="1.25.40.10">
    <property type="entry name" value="Tetratricopeptide repeat domain"/>
    <property type="match status" value="1"/>
</dbReference>
<dbReference type="Pfam" id="PF00211">
    <property type="entry name" value="Guanylate_cyc"/>
    <property type="match status" value="1"/>
</dbReference>
<keyword evidence="5" id="KW-1185">Reference proteome</keyword>
<dbReference type="GO" id="GO:0009190">
    <property type="term" value="P:cyclic nucleotide biosynthetic process"/>
    <property type="evidence" value="ECO:0007669"/>
    <property type="project" value="InterPro"/>
</dbReference>